<evidence type="ECO:0000256" key="13">
    <source>
        <dbReference type="PIRSR" id="PIRSR603542-2"/>
    </source>
</evidence>
<evidence type="ECO:0000256" key="10">
    <source>
        <dbReference type="ARBA" id="ARBA00049176"/>
    </source>
</evidence>
<proteinExistence type="inferred from homology"/>
<keyword evidence="6" id="KW-0808">Transferase</keyword>
<comment type="subunit">
    <text evidence="4">EntB, EntD, EntE, and EntF form a multienzyme complex called enterobactin synthase.</text>
</comment>
<evidence type="ECO:0000256" key="1">
    <source>
        <dbReference type="ARBA" id="ARBA00003937"/>
    </source>
</evidence>
<comment type="catalytic activity">
    <reaction evidence="11">
        <text>apo-[peptidyl-carrier protein] + CoA = holo-[peptidyl-carrier protein] + adenosine 3',5'-bisphosphate + H(+)</text>
        <dbReference type="Rhea" id="RHEA:46228"/>
        <dbReference type="Rhea" id="RHEA-COMP:11479"/>
        <dbReference type="Rhea" id="RHEA-COMP:11480"/>
        <dbReference type="ChEBI" id="CHEBI:15378"/>
        <dbReference type="ChEBI" id="CHEBI:29999"/>
        <dbReference type="ChEBI" id="CHEBI:57287"/>
        <dbReference type="ChEBI" id="CHEBI:58343"/>
        <dbReference type="ChEBI" id="CHEBI:64479"/>
    </reaction>
</comment>
<evidence type="ECO:0000313" key="16">
    <source>
        <dbReference type="EMBL" id="SDU41502.1"/>
    </source>
</evidence>
<dbReference type="GO" id="GO:0008897">
    <property type="term" value="F:holo-[acyl-carrier-protein] synthase activity"/>
    <property type="evidence" value="ECO:0007669"/>
    <property type="project" value="InterPro"/>
</dbReference>
<evidence type="ECO:0000256" key="4">
    <source>
        <dbReference type="ARBA" id="ARBA00011503"/>
    </source>
</evidence>
<feature type="binding site" evidence="12">
    <location>
        <begin position="107"/>
        <end position="108"/>
    </location>
    <ligand>
        <name>CoA</name>
        <dbReference type="ChEBI" id="CHEBI:57287"/>
    </ligand>
</feature>
<evidence type="ECO:0000256" key="5">
    <source>
        <dbReference type="ARBA" id="ARBA00019087"/>
    </source>
</evidence>
<feature type="binding site" evidence="12">
    <location>
        <position position="71"/>
    </location>
    <ligand>
        <name>CoA</name>
        <dbReference type="ChEBI" id="CHEBI:57287"/>
    </ligand>
</feature>
<dbReference type="PANTHER" id="PTHR38096">
    <property type="entry name" value="ENTEROBACTIN SYNTHASE COMPONENT D"/>
    <property type="match status" value="1"/>
</dbReference>
<keyword evidence="7" id="KW-0259">Enterobactin biosynthesis</keyword>
<comment type="cofactor">
    <cofactor evidence="13">
        <name>Mg(2+)</name>
        <dbReference type="ChEBI" id="CHEBI:18420"/>
    </cofactor>
</comment>
<dbReference type="Gene3D" id="3.90.470.20">
    <property type="entry name" value="4'-phosphopantetheinyl transferase domain"/>
    <property type="match status" value="1"/>
</dbReference>
<evidence type="ECO:0000256" key="6">
    <source>
        <dbReference type="ARBA" id="ARBA00022679"/>
    </source>
</evidence>
<feature type="binding site" evidence="12">
    <location>
        <position position="175"/>
    </location>
    <ligand>
        <name>CoA</name>
        <dbReference type="ChEBI" id="CHEBI:57287"/>
    </ligand>
</feature>
<dbReference type="GO" id="GO:0009366">
    <property type="term" value="C:enterobactin synthetase complex"/>
    <property type="evidence" value="ECO:0007669"/>
    <property type="project" value="InterPro"/>
</dbReference>
<evidence type="ECO:0000256" key="8">
    <source>
        <dbReference type="ARBA" id="ARBA00029894"/>
    </source>
</evidence>
<feature type="binding site" evidence="12">
    <location>
        <position position="129"/>
    </location>
    <ligand>
        <name>CoA</name>
        <dbReference type="ChEBI" id="CHEBI:57287"/>
    </ligand>
</feature>
<reference evidence="17" key="1">
    <citation type="submission" date="2016-10" db="EMBL/GenBank/DDBJ databases">
        <authorList>
            <person name="Varghese N."/>
            <person name="Submissions S."/>
        </authorList>
    </citation>
    <scope>NUCLEOTIDE SEQUENCE [LARGE SCALE GENOMIC DNA]</scope>
    <source>
        <strain evidence="17">CCTCC 2012022</strain>
    </source>
</reference>
<dbReference type="InterPro" id="IPR037143">
    <property type="entry name" value="4-PPantetheinyl_Trfase_dom_sf"/>
</dbReference>
<feature type="binding site" evidence="13">
    <location>
        <position position="130"/>
    </location>
    <ligand>
        <name>Mg(2+)</name>
        <dbReference type="ChEBI" id="CHEBI:18420"/>
    </ligand>
</feature>
<dbReference type="RefSeq" id="WP_090215816.1">
    <property type="nucleotide sequence ID" value="NZ_LT629780.1"/>
</dbReference>
<evidence type="ECO:0000313" key="17">
    <source>
        <dbReference type="Proteomes" id="UP000243063"/>
    </source>
</evidence>
<dbReference type="Pfam" id="PF01648">
    <property type="entry name" value="ACPS"/>
    <property type="match status" value="1"/>
</dbReference>
<dbReference type="PRINTS" id="PR01399">
    <property type="entry name" value="ENTSNTHTASED"/>
</dbReference>
<dbReference type="SUPFAM" id="SSF56214">
    <property type="entry name" value="4'-phosphopantetheinyl transferase"/>
    <property type="match status" value="1"/>
</dbReference>
<dbReference type="InterPro" id="IPR003542">
    <property type="entry name" value="Enbac_synth_compD-like"/>
</dbReference>
<organism evidence="16 17">
    <name type="scientific">Geopseudomonas guangdongensis</name>
    <dbReference type="NCBI Taxonomy" id="1245526"/>
    <lineage>
        <taxon>Bacteria</taxon>
        <taxon>Pseudomonadati</taxon>
        <taxon>Pseudomonadota</taxon>
        <taxon>Gammaproteobacteria</taxon>
        <taxon>Pseudomonadales</taxon>
        <taxon>Pseudomonadaceae</taxon>
        <taxon>Geopseudomonas</taxon>
    </lineage>
</organism>
<evidence type="ECO:0000256" key="7">
    <source>
        <dbReference type="ARBA" id="ARBA00023191"/>
    </source>
</evidence>
<dbReference type="InterPro" id="IPR008278">
    <property type="entry name" value="4-PPantetheinyl_Trfase_dom"/>
</dbReference>
<evidence type="ECO:0000259" key="14">
    <source>
        <dbReference type="Pfam" id="PF01648"/>
    </source>
</evidence>
<dbReference type="OrthoDB" id="8210607at2"/>
<dbReference type="GO" id="GO:0009239">
    <property type="term" value="P:enterobactin biosynthetic process"/>
    <property type="evidence" value="ECO:0007669"/>
    <property type="project" value="UniProtKB-UniPathway"/>
</dbReference>
<keyword evidence="17" id="KW-1185">Reference proteome</keyword>
<sequence length="243" mass="25795">MSNLASALPACCEAPRDHWPLPVALPGLHLHSCRFDPARLAADDFARCALEPPPGIASAATKRQSEYLAGRLCAASALAALSGQPHYPARGADNAPCWPPGLLGSITHSHGWAAALVGRRDAWRGLGLDAERLLPGARAERLAGEILTADELAHFHALPASERGAHLTLCFSLKESLFKALYPLVGRRFYFHAAALVSHGEDGRACLELREELGAGWHRGARLDGQFAVDDGCLLSLVAIPAA</sequence>
<comment type="catalytic activity">
    <reaction evidence="10">
        <text>apo-[aryl-carrier protein] + CoA = holo-[aryl-carrier protein] + adenosine 3',5'-bisphosphate + H(+)</text>
        <dbReference type="Rhea" id="RHEA:48404"/>
        <dbReference type="Rhea" id="RHEA-COMP:15903"/>
        <dbReference type="Rhea" id="RHEA-COMP:17557"/>
        <dbReference type="ChEBI" id="CHEBI:15378"/>
        <dbReference type="ChEBI" id="CHEBI:29999"/>
        <dbReference type="ChEBI" id="CHEBI:57287"/>
        <dbReference type="ChEBI" id="CHEBI:58343"/>
        <dbReference type="ChEBI" id="CHEBI:64479"/>
    </reaction>
</comment>
<evidence type="ECO:0000256" key="2">
    <source>
        <dbReference type="ARBA" id="ARBA00004993"/>
    </source>
</evidence>
<evidence type="ECO:0000256" key="3">
    <source>
        <dbReference type="ARBA" id="ARBA00008342"/>
    </source>
</evidence>
<dbReference type="Pfam" id="PF17837">
    <property type="entry name" value="4PPT_N"/>
    <property type="match status" value="1"/>
</dbReference>
<accession>A0A1H2IBJ7</accession>
<feature type="binding site" evidence="12">
    <location>
        <position position="179"/>
    </location>
    <ligand>
        <name>CoA</name>
        <dbReference type="ChEBI" id="CHEBI:57287"/>
    </ligand>
</feature>
<comment type="similarity">
    <text evidence="3">Belongs to the P-Pant transferase superfamily. EntD family.</text>
</comment>
<dbReference type="GO" id="GO:0005886">
    <property type="term" value="C:plasma membrane"/>
    <property type="evidence" value="ECO:0007669"/>
    <property type="project" value="TreeGrafter"/>
</dbReference>
<dbReference type="EMBL" id="LT629780">
    <property type="protein sequence ID" value="SDU41502.1"/>
    <property type="molecule type" value="Genomic_DNA"/>
</dbReference>
<comment type="pathway">
    <text evidence="2">Siderophore biosynthesis; enterobactin biosynthesis.</text>
</comment>
<dbReference type="Proteomes" id="UP000243063">
    <property type="component" value="Chromosome I"/>
</dbReference>
<feature type="domain" description="4'-phosphopantetheinyl transferase" evidence="14">
    <location>
        <begin position="125"/>
        <end position="220"/>
    </location>
</feature>
<evidence type="ECO:0000259" key="15">
    <source>
        <dbReference type="Pfam" id="PF17837"/>
    </source>
</evidence>
<dbReference type="InterPro" id="IPR041354">
    <property type="entry name" value="4PPT_N"/>
</dbReference>
<feature type="domain" description="4'-phosphopantetheinyl transferase N-terminal" evidence="15">
    <location>
        <begin position="56"/>
        <end position="117"/>
    </location>
</feature>
<name>A0A1H2IBJ7_9GAMM</name>
<protein>
    <recommendedName>
        <fullName evidence="5">Enterobactin synthase component D</fullName>
    </recommendedName>
    <alternativeName>
        <fullName evidence="8">4'-phosphopantetheinyl transferase EntD</fullName>
    </alternativeName>
    <alternativeName>
        <fullName evidence="9">Enterochelin synthase D</fullName>
    </alternativeName>
</protein>
<dbReference type="PANTHER" id="PTHR38096:SF1">
    <property type="entry name" value="ENTEROBACTIN SYNTHASE COMPONENT D"/>
    <property type="match status" value="1"/>
</dbReference>
<dbReference type="GO" id="GO:0000287">
    <property type="term" value="F:magnesium ion binding"/>
    <property type="evidence" value="ECO:0007669"/>
    <property type="project" value="InterPro"/>
</dbReference>
<keyword evidence="13" id="KW-0479">Metal-binding</keyword>
<dbReference type="STRING" id="1245526.SAMN05216580_2874"/>
<evidence type="ECO:0000256" key="9">
    <source>
        <dbReference type="ARBA" id="ARBA00031996"/>
    </source>
</evidence>
<gene>
    <name evidence="16" type="ORF">SAMN05216580_2874</name>
</gene>
<feature type="binding site" evidence="13">
    <location>
        <position position="129"/>
    </location>
    <ligand>
        <name>Mg(2+)</name>
        <dbReference type="ChEBI" id="CHEBI:18420"/>
    </ligand>
</feature>
<comment type="function">
    <text evidence="1">Involved in the biosynthesis of the siderophore enterobactin (enterochelin), which is a macrocyclic trimeric lactone of N-(2,3-dihydroxybenzoyl)-serine. The serine trilactone serves as a scaffolding for the three catechol functionalities that provide hexadentate coordination for the tightly ligated iron(2+) atoms. Plays an essential role in the assembly of the enterobactin by catalyzing the transfer of the 4'-phosphopantetheine (Ppant) moiety from coenzyme A to the apo-domains of both EntB (ArCP domain) and EntF (PCP domain) to yield their holo-forms which make them competent for the activation of 2,3-dihydroxybenzoate (DHB) and L-serine, respectively.</text>
</comment>
<evidence type="ECO:0000256" key="12">
    <source>
        <dbReference type="PIRSR" id="PIRSR603542-1"/>
    </source>
</evidence>
<dbReference type="UniPathway" id="UPA00017"/>
<evidence type="ECO:0000256" key="11">
    <source>
        <dbReference type="ARBA" id="ARBA00049191"/>
    </source>
</evidence>
<feature type="binding site" evidence="12">
    <location>
        <position position="63"/>
    </location>
    <ligand>
        <name>CoA</name>
        <dbReference type="ChEBI" id="CHEBI:57287"/>
    </ligand>
</feature>
<feature type="binding site" evidence="13">
    <location>
        <position position="131"/>
    </location>
    <ligand>
        <name>Mg(2+)</name>
        <dbReference type="ChEBI" id="CHEBI:18420"/>
    </ligand>
</feature>
<dbReference type="AlphaFoldDB" id="A0A1H2IBJ7"/>
<keyword evidence="13" id="KW-0460">Magnesium</keyword>